<protein>
    <submittedName>
        <fullName evidence="1">Uncharacterized protein</fullName>
    </submittedName>
</protein>
<gene>
    <name evidence="1" type="ORF">N3K66_006259</name>
</gene>
<proteinExistence type="predicted"/>
<dbReference type="EMBL" id="CM047944">
    <property type="protein sequence ID" value="KAI9899798.1"/>
    <property type="molecule type" value="Genomic_DNA"/>
</dbReference>
<keyword evidence="2" id="KW-1185">Reference proteome</keyword>
<sequence>MLAKLLAVSLLADGLAQAGYGPSGPLFAYTPNLRPDIRDAGTEDLFPMGDCAGFELEEATIDGMRRAMESGALTSVQLVTCYLVRTYQTQEYTKSVMQVNPDVFAIAAVRDAERRDGVVRGPLHGIPFTVKDNIGTADSMETTAGSWALLGSAVPRDAHVVQRLREGGAVLLGKAALSEWADMRSGDYSEGYSARGGQVRSAYNLTVNPGGSSSGSAVGVATNAVAFSLGTETDGSVINPASRNALVGIKPTVGLTSRAGVIPESEHQDSVGVLARTVWNAALVLDSIRGVDERDNYTLAQRGRTPEGGYARHVAGRGALAGARFGLPWMSFWVHADADMRGQLLRLVGLVEQAGATIVNGTEITDYETLVSPDGWDWDHGVTARGRPNESEYTYVKVDFYRNVEAYLSELSNTDVKTLGDIVAFNERYDGAEGGFPYGDGRGHPAFASGQDGLLAALRTGGTRDEMYWQALEFCQGSARRGIDDALRLGDGQRQLSGLLVPAQVAQAAQVAAQAGYPFVTVPGGYTRESGMPFGLGIMQTAFAEGELVRWASAIEDLQRAGGESAAASARRRPRWLGYLERNVPVPF</sequence>
<comment type="caution">
    <text evidence="1">The sequence shown here is derived from an EMBL/GenBank/DDBJ whole genome shotgun (WGS) entry which is preliminary data.</text>
</comment>
<reference evidence="1" key="1">
    <citation type="submission" date="2022-10" db="EMBL/GenBank/DDBJ databases">
        <title>Complete Genome of Trichothecium roseum strain YXFP-22015, a Plant Pathogen Isolated from Citrus.</title>
        <authorList>
            <person name="Wang Y."/>
            <person name="Zhu L."/>
        </authorList>
    </citation>
    <scope>NUCLEOTIDE SEQUENCE</scope>
    <source>
        <strain evidence="1">YXFP-22015</strain>
    </source>
</reference>
<name>A0ACC0V054_9HYPO</name>
<evidence type="ECO:0000313" key="1">
    <source>
        <dbReference type="EMBL" id="KAI9899798.1"/>
    </source>
</evidence>
<organism evidence="1 2">
    <name type="scientific">Trichothecium roseum</name>
    <dbReference type="NCBI Taxonomy" id="47278"/>
    <lineage>
        <taxon>Eukaryota</taxon>
        <taxon>Fungi</taxon>
        <taxon>Dikarya</taxon>
        <taxon>Ascomycota</taxon>
        <taxon>Pezizomycotina</taxon>
        <taxon>Sordariomycetes</taxon>
        <taxon>Hypocreomycetidae</taxon>
        <taxon>Hypocreales</taxon>
        <taxon>Hypocreales incertae sedis</taxon>
        <taxon>Trichothecium</taxon>
    </lineage>
</organism>
<accession>A0ACC0V054</accession>
<dbReference type="Proteomes" id="UP001163324">
    <property type="component" value="Chromosome 5"/>
</dbReference>
<evidence type="ECO:0000313" key="2">
    <source>
        <dbReference type="Proteomes" id="UP001163324"/>
    </source>
</evidence>